<dbReference type="InterPro" id="IPR006195">
    <property type="entry name" value="aa-tRNA-synth_II"/>
</dbReference>
<evidence type="ECO:0000256" key="8">
    <source>
        <dbReference type="ARBA" id="ARBA00029731"/>
    </source>
</evidence>
<evidence type="ECO:0000256" key="1">
    <source>
        <dbReference type="ARBA" id="ARBA00008226"/>
    </source>
</evidence>
<comment type="catalytic activity">
    <reaction evidence="9">
        <text>tRNA(Pro) + L-proline + ATP = L-prolyl-tRNA(Pro) + AMP + diphosphate</text>
        <dbReference type="Rhea" id="RHEA:14305"/>
        <dbReference type="Rhea" id="RHEA-COMP:9700"/>
        <dbReference type="Rhea" id="RHEA-COMP:9702"/>
        <dbReference type="ChEBI" id="CHEBI:30616"/>
        <dbReference type="ChEBI" id="CHEBI:33019"/>
        <dbReference type="ChEBI" id="CHEBI:60039"/>
        <dbReference type="ChEBI" id="CHEBI:78442"/>
        <dbReference type="ChEBI" id="CHEBI:78532"/>
        <dbReference type="ChEBI" id="CHEBI:456215"/>
        <dbReference type="EC" id="6.1.1.15"/>
    </reaction>
</comment>
<comment type="similarity">
    <text evidence="1">Belongs to the class-II aminoacyl-tRNA synthetase family.</text>
</comment>
<feature type="domain" description="Aminoacyl-transfer RNA synthetases class-II family profile" evidence="10">
    <location>
        <begin position="39"/>
        <end position="165"/>
    </location>
</feature>
<protein>
    <recommendedName>
        <fullName evidence="2">proline--tRNA ligase</fullName>
        <ecNumber evidence="2">6.1.1.15</ecNumber>
    </recommendedName>
    <alternativeName>
        <fullName evidence="8">Prolyl-tRNA synthetase</fullName>
    </alternativeName>
</protein>
<dbReference type="PANTHER" id="PTHR42753:SF2">
    <property type="entry name" value="PROLINE--TRNA LIGASE"/>
    <property type="match status" value="1"/>
</dbReference>
<dbReference type="Proteomes" id="UP000268162">
    <property type="component" value="Unassembled WGS sequence"/>
</dbReference>
<feature type="non-terminal residue" evidence="11">
    <location>
        <position position="236"/>
    </location>
</feature>
<dbReference type="GO" id="GO:0006433">
    <property type="term" value="P:prolyl-tRNA aminoacylation"/>
    <property type="evidence" value="ECO:0007669"/>
    <property type="project" value="InterPro"/>
</dbReference>
<dbReference type="AlphaFoldDB" id="A0A4P9ZXU0"/>
<evidence type="ECO:0000256" key="6">
    <source>
        <dbReference type="ARBA" id="ARBA00022917"/>
    </source>
</evidence>
<dbReference type="EMBL" id="ML002453">
    <property type="protein sequence ID" value="RKP37732.1"/>
    <property type="molecule type" value="Genomic_DNA"/>
</dbReference>
<dbReference type="GO" id="GO:0005524">
    <property type="term" value="F:ATP binding"/>
    <property type="evidence" value="ECO:0007669"/>
    <property type="project" value="UniProtKB-KW"/>
</dbReference>
<evidence type="ECO:0000256" key="7">
    <source>
        <dbReference type="ARBA" id="ARBA00023146"/>
    </source>
</evidence>
<reference evidence="12" key="1">
    <citation type="journal article" date="2018" name="Nat. Microbiol.">
        <title>Leveraging single-cell genomics to expand the fungal tree of life.</title>
        <authorList>
            <person name="Ahrendt S.R."/>
            <person name="Quandt C.A."/>
            <person name="Ciobanu D."/>
            <person name="Clum A."/>
            <person name="Salamov A."/>
            <person name="Andreopoulos B."/>
            <person name="Cheng J.F."/>
            <person name="Woyke T."/>
            <person name="Pelin A."/>
            <person name="Henrissat B."/>
            <person name="Reynolds N.K."/>
            <person name="Benny G.L."/>
            <person name="Smith M.E."/>
            <person name="James T.Y."/>
            <person name="Grigoriev I.V."/>
        </authorList>
    </citation>
    <scope>NUCLEOTIDE SEQUENCE [LARGE SCALE GENOMIC DNA]</scope>
    <source>
        <strain evidence="12">RSA 468</strain>
    </source>
</reference>
<dbReference type="PANTHER" id="PTHR42753">
    <property type="entry name" value="MITOCHONDRIAL RIBOSOME PROTEIN L39/PROLYL-TRNA LIGASE FAMILY MEMBER"/>
    <property type="match status" value="1"/>
</dbReference>
<evidence type="ECO:0000313" key="12">
    <source>
        <dbReference type="Proteomes" id="UP000268162"/>
    </source>
</evidence>
<keyword evidence="3" id="KW-0436">Ligase</keyword>
<dbReference type="PROSITE" id="PS50862">
    <property type="entry name" value="AA_TRNA_LIGASE_II"/>
    <property type="match status" value="1"/>
</dbReference>
<dbReference type="PRINTS" id="PR01046">
    <property type="entry name" value="TRNASYNTHPRO"/>
</dbReference>
<organism evidence="11 12">
    <name type="scientific">Dimargaris cristalligena</name>
    <dbReference type="NCBI Taxonomy" id="215637"/>
    <lineage>
        <taxon>Eukaryota</taxon>
        <taxon>Fungi</taxon>
        <taxon>Fungi incertae sedis</taxon>
        <taxon>Zoopagomycota</taxon>
        <taxon>Kickxellomycotina</taxon>
        <taxon>Dimargaritomycetes</taxon>
        <taxon>Dimargaritales</taxon>
        <taxon>Dimargaritaceae</taxon>
        <taxon>Dimargaris</taxon>
    </lineage>
</organism>
<gene>
    <name evidence="11" type="ORF">BJ085DRAFT_19659</name>
</gene>
<dbReference type="GO" id="GO:0004827">
    <property type="term" value="F:proline-tRNA ligase activity"/>
    <property type="evidence" value="ECO:0007669"/>
    <property type="project" value="UniProtKB-EC"/>
</dbReference>
<keyword evidence="5" id="KW-0067">ATP-binding</keyword>
<dbReference type="InterPro" id="IPR050062">
    <property type="entry name" value="Pro-tRNA_synthetase"/>
</dbReference>
<dbReference type="STRING" id="215637.A0A4P9ZXU0"/>
<dbReference type="SUPFAM" id="SSF55681">
    <property type="entry name" value="Class II aaRS and biotin synthetases"/>
    <property type="match status" value="1"/>
</dbReference>
<dbReference type="Pfam" id="PF00587">
    <property type="entry name" value="tRNA-synt_2b"/>
    <property type="match status" value="1"/>
</dbReference>
<evidence type="ECO:0000256" key="9">
    <source>
        <dbReference type="ARBA" id="ARBA00047671"/>
    </source>
</evidence>
<dbReference type="GO" id="GO:0005739">
    <property type="term" value="C:mitochondrion"/>
    <property type="evidence" value="ECO:0007669"/>
    <property type="project" value="TreeGrafter"/>
</dbReference>
<sequence>MSRLYAPTLKAESGPSLDTSTPSYRLMVRAGFIRASSTGIYTLLPLGQKVLAHLESLVDRTMLHYAEAHKLTLPNLLPAKLWKRTGRWDTTGSELIRLQDRKGASYCLGPTHEEEITQLIGSEVTSLRQLPLRLYQVGRKFRDELRPRAGLLRAREFVMKDLYTFDADRRSALDTYLAMRLAYRQFFKAVGLPFIEARADGGNIGGDESHEFHYTSTAGEDTVLQCPNCHYAANTE</sequence>
<dbReference type="InterPro" id="IPR002316">
    <property type="entry name" value="Pro-tRNA-ligase_IIa"/>
</dbReference>
<keyword evidence="4" id="KW-0547">Nucleotide-binding</keyword>
<name>A0A4P9ZXU0_9FUNG</name>
<evidence type="ECO:0000259" key="10">
    <source>
        <dbReference type="PROSITE" id="PS50862"/>
    </source>
</evidence>
<evidence type="ECO:0000256" key="3">
    <source>
        <dbReference type="ARBA" id="ARBA00022598"/>
    </source>
</evidence>
<dbReference type="InterPro" id="IPR045864">
    <property type="entry name" value="aa-tRNA-synth_II/BPL/LPL"/>
</dbReference>
<dbReference type="InterPro" id="IPR002314">
    <property type="entry name" value="aa-tRNA-synt_IIb"/>
</dbReference>
<evidence type="ECO:0000256" key="4">
    <source>
        <dbReference type="ARBA" id="ARBA00022741"/>
    </source>
</evidence>
<keyword evidence="7" id="KW-0030">Aminoacyl-tRNA synthetase</keyword>
<proteinExistence type="inferred from homology"/>
<evidence type="ECO:0000256" key="2">
    <source>
        <dbReference type="ARBA" id="ARBA00012831"/>
    </source>
</evidence>
<dbReference type="Gene3D" id="3.30.930.10">
    <property type="entry name" value="Bira Bifunctional Protein, Domain 2"/>
    <property type="match status" value="1"/>
</dbReference>
<evidence type="ECO:0000313" key="11">
    <source>
        <dbReference type="EMBL" id="RKP37732.1"/>
    </source>
</evidence>
<accession>A0A4P9ZXU0</accession>
<evidence type="ECO:0000256" key="5">
    <source>
        <dbReference type="ARBA" id="ARBA00022840"/>
    </source>
</evidence>
<keyword evidence="6" id="KW-0648">Protein biosynthesis</keyword>
<keyword evidence="12" id="KW-1185">Reference proteome</keyword>
<dbReference type="EC" id="6.1.1.15" evidence="2"/>